<dbReference type="SUPFAM" id="SSF102741">
    <property type="entry name" value="Obg GTP-binding protein C-terminal domain"/>
    <property type="match status" value="1"/>
</dbReference>
<dbReference type="GO" id="GO:0000287">
    <property type="term" value="F:magnesium ion binding"/>
    <property type="evidence" value="ECO:0007669"/>
    <property type="project" value="InterPro"/>
</dbReference>
<keyword evidence="6 9" id="KW-0378">Hydrolase</keyword>
<dbReference type="NCBIfam" id="NF008955">
    <property type="entry name" value="PRK12297.1"/>
    <property type="match status" value="1"/>
</dbReference>
<dbReference type="NCBIfam" id="TIGR03595">
    <property type="entry name" value="Obg_CgtA_exten"/>
    <property type="match status" value="1"/>
</dbReference>
<evidence type="ECO:0000313" key="13">
    <source>
        <dbReference type="EMBL" id="BCX29855.1"/>
    </source>
</evidence>
<evidence type="ECO:0000313" key="14">
    <source>
        <dbReference type="EMBL" id="WDC92239.1"/>
    </source>
</evidence>
<evidence type="ECO:0000259" key="12">
    <source>
        <dbReference type="PROSITE" id="PS51883"/>
    </source>
</evidence>
<dbReference type="InterPro" id="IPR015349">
    <property type="entry name" value="OCT_dom"/>
</dbReference>
<feature type="binding site" evidence="9">
    <location>
        <begin position="313"/>
        <end position="315"/>
    </location>
    <ligand>
        <name>GTP</name>
        <dbReference type="ChEBI" id="CHEBI:37565"/>
    </ligand>
</feature>
<dbReference type="EMBL" id="CP117683">
    <property type="protein sequence ID" value="WDC92239.1"/>
    <property type="molecule type" value="Genomic_DNA"/>
</dbReference>
<evidence type="ECO:0000259" key="11">
    <source>
        <dbReference type="PROSITE" id="PS51881"/>
    </source>
</evidence>
<dbReference type="PROSITE" id="PS51883">
    <property type="entry name" value="OBG"/>
    <property type="match status" value="1"/>
</dbReference>
<dbReference type="InterPro" id="IPR005225">
    <property type="entry name" value="Small_GTP-bd"/>
</dbReference>
<comment type="subunit">
    <text evidence="9">Monomer.</text>
</comment>
<dbReference type="PRINTS" id="PR00326">
    <property type="entry name" value="GTP1OBG"/>
</dbReference>
<dbReference type="PROSITE" id="PS51710">
    <property type="entry name" value="G_OBG"/>
    <property type="match status" value="1"/>
</dbReference>
<feature type="binding site" evidence="9">
    <location>
        <position position="172"/>
    </location>
    <ligand>
        <name>Mg(2+)</name>
        <dbReference type="ChEBI" id="CHEBI:18420"/>
    </ligand>
</feature>
<comment type="subcellular location">
    <subcellularLocation>
        <location evidence="9">Cytoplasm</location>
    </subcellularLocation>
</comment>
<evidence type="ECO:0000256" key="7">
    <source>
        <dbReference type="ARBA" id="ARBA00022842"/>
    </source>
</evidence>
<feature type="domain" description="OCT" evidence="11">
    <location>
        <begin position="352"/>
        <end position="430"/>
    </location>
</feature>
<feature type="domain" description="OBG-type G" evidence="10">
    <location>
        <begin position="159"/>
        <end position="332"/>
    </location>
</feature>
<evidence type="ECO:0000313" key="15">
    <source>
        <dbReference type="Proteomes" id="UP000825100"/>
    </source>
</evidence>
<evidence type="ECO:0000256" key="8">
    <source>
        <dbReference type="ARBA" id="ARBA00023134"/>
    </source>
</evidence>
<proteinExistence type="inferred from homology"/>
<dbReference type="InterPro" id="IPR045086">
    <property type="entry name" value="OBG_GTPase"/>
</dbReference>
<dbReference type="PROSITE" id="PS00905">
    <property type="entry name" value="GTP1_OBG"/>
    <property type="match status" value="1"/>
</dbReference>
<dbReference type="Gene3D" id="3.30.300.350">
    <property type="entry name" value="GTP-binding protein OBG, C-terminal domain"/>
    <property type="match status" value="1"/>
</dbReference>
<dbReference type="Proteomes" id="UP000825100">
    <property type="component" value="Chromosome"/>
</dbReference>
<evidence type="ECO:0000256" key="5">
    <source>
        <dbReference type="ARBA" id="ARBA00022741"/>
    </source>
</evidence>
<name>A0A0B2XJ22_LATCU</name>
<dbReference type="PANTHER" id="PTHR11702:SF31">
    <property type="entry name" value="MITOCHONDRIAL RIBOSOME-ASSOCIATED GTPASE 2"/>
    <property type="match status" value="1"/>
</dbReference>
<keyword evidence="8 9" id="KW-0342">GTP-binding</keyword>
<keyword evidence="15" id="KW-1185">Reference proteome</keyword>
<dbReference type="InterPro" id="IPR031167">
    <property type="entry name" value="G_OBG"/>
</dbReference>
<dbReference type="InterPro" id="IPR036346">
    <property type="entry name" value="GTP-bd_prot_GTP1/OBG_C_sf"/>
</dbReference>
<dbReference type="SUPFAM" id="SSF52540">
    <property type="entry name" value="P-loop containing nucleoside triphosphate hydrolases"/>
    <property type="match status" value="1"/>
</dbReference>
<comment type="function">
    <text evidence="9">An essential GTPase which binds GTP, GDP and possibly (p)ppGpp with moderate affinity, with high nucleotide exchange rates and a fairly low GTP hydrolysis rate. Plays a role in control of the cell cycle, stress response, ribosome biogenesis and in those bacteria that undergo differentiation, in morphogenesis control.</text>
</comment>
<feature type="binding site" evidence="9">
    <location>
        <begin position="165"/>
        <end position="172"/>
    </location>
    <ligand>
        <name>GTP</name>
        <dbReference type="ChEBI" id="CHEBI:37565"/>
    </ligand>
</feature>
<keyword evidence="3 9" id="KW-0963">Cytoplasm</keyword>
<dbReference type="Gene3D" id="2.70.210.12">
    <property type="entry name" value="GTP1/OBG domain"/>
    <property type="match status" value="1"/>
</dbReference>
<dbReference type="EMBL" id="AP024685">
    <property type="protein sequence ID" value="BCX29855.1"/>
    <property type="molecule type" value="Genomic_DNA"/>
</dbReference>
<comment type="similarity">
    <text evidence="2 9">Belongs to the TRAFAC class OBG-HflX-like GTPase superfamily. OBG GTPase family.</text>
</comment>
<feature type="domain" description="Obg" evidence="12">
    <location>
        <begin position="1"/>
        <end position="158"/>
    </location>
</feature>
<dbReference type="GO" id="GO:0005737">
    <property type="term" value="C:cytoplasm"/>
    <property type="evidence" value="ECO:0007669"/>
    <property type="project" value="UniProtKB-SubCell"/>
</dbReference>
<feature type="binding site" evidence="9">
    <location>
        <position position="192"/>
    </location>
    <ligand>
        <name>Mg(2+)</name>
        <dbReference type="ChEBI" id="CHEBI:18420"/>
    </ligand>
</feature>
<dbReference type="InterPro" id="IPR006074">
    <property type="entry name" value="GTP1-OBG_CS"/>
</dbReference>
<dbReference type="InterPro" id="IPR014100">
    <property type="entry name" value="GTP-bd_Obg/CgtA"/>
</dbReference>
<reference evidence="13 15" key="1">
    <citation type="submission" date="2021-05" db="EMBL/GenBank/DDBJ databases">
        <title>Complete Genome Sequence of Latilactobacillus sp. Strain WDN19, a High D-Aspartate-producing Lactic Acid Bacterium Isolated from a Japanese Pickle.</title>
        <authorList>
            <person name="Kajitani K."/>
            <person name="Takahashi S."/>
        </authorList>
    </citation>
    <scope>NUCLEOTIDE SEQUENCE [LARGE SCALE GENOMIC DNA]</scope>
    <source>
        <strain evidence="13 15">WDN19</strain>
    </source>
</reference>
<reference evidence="14" key="2">
    <citation type="submission" date="2023-02" db="EMBL/GenBank/DDBJ databases">
        <title>Complete genome sequence of Lactobacillus curvatus CACC879 isolated from Pig feces.</title>
        <authorList>
            <person name="Park S."/>
            <person name="Park M.A."/>
            <person name="Kim D.-H."/>
            <person name="Kim Y."/>
        </authorList>
    </citation>
    <scope>NUCLEOTIDE SEQUENCE</scope>
    <source>
        <strain evidence="14">CACC879</strain>
    </source>
</reference>
<feature type="binding site" evidence="9">
    <location>
        <begin position="190"/>
        <end position="194"/>
    </location>
    <ligand>
        <name>GTP</name>
        <dbReference type="ChEBI" id="CHEBI:37565"/>
    </ligand>
</feature>
<dbReference type="AlphaFoldDB" id="A0A0B2XJ22"/>
<gene>
    <name evidence="14" type="primary">obgE</name>
    <name evidence="9 13" type="synonym">obg</name>
    <name evidence="13" type="ORF">LTWDN19_04220</name>
    <name evidence="14" type="ORF">PSR33_01450</name>
</gene>
<feature type="binding site" evidence="9">
    <location>
        <begin position="212"/>
        <end position="215"/>
    </location>
    <ligand>
        <name>GTP</name>
        <dbReference type="ChEBI" id="CHEBI:37565"/>
    </ligand>
</feature>
<dbReference type="PROSITE" id="PS51881">
    <property type="entry name" value="OCT"/>
    <property type="match status" value="1"/>
</dbReference>
<feature type="binding site" evidence="9">
    <location>
        <begin position="282"/>
        <end position="285"/>
    </location>
    <ligand>
        <name>GTP</name>
        <dbReference type="ChEBI" id="CHEBI:37565"/>
    </ligand>
</feature>
<evidence type="ECO:0000256" key="1">
    <source>
        <dbReference type="ARBA" id="ARBA00001946"/>
    </source>
</evidence>
<dbReference type="InterPro" id="IPR006073">
    <property type="entry name" value="GTP-bd"/>
</dbReference>
<dbReference type="PANTHER" id="PTHR11702">
    <property type="entry name" value="DEVELOPMENTALLY REGULATED GTP-BINDING PROTEIN-RELATED"/>
    <property type="match status" value="1"/>
</dbReference>
<dbReference type="PIRSF" id="PIRSF002401">
    <property type="entry name" value="GTP_bd_Obg/CgtA"/>
    <property type="match status" value="1"/>
</dbReference>
<dbReference type="EC" id="3.6.5.-" evidence="9"/>
<evidence type="ECO:0000256" key="4">
    <source>
        <dbReference type="ARBA" id="ARBA00022723"/>
    </source>
</evidence>
<dbReference type="GO" id="GO:0005525">
    <property type="term" value="F:GTP binding"/>
    <property type="evidence" value="ECO:0007669"/>
    <property type="project" value="UniProtKB-UniRule"/>
</dbReference>
<dbReference type="NCBIfam" id="TIGR02729">
    <property type="entry name" value="Obg_CgtA"/>
    <property type="match status" value="1"/>
</dbReference>
<keyword evidence="5 9" id="KW-0547">Nucleotide-binding</keyword>
<dbReference type="CDD" id="cd01898">
    <property type="entry name" value="Obg"/>
    <property type="match status" value="1"/>
</dbReference>
<keyword evidence="7 9" id="KW-0460">Magnesium</keyword>
<dbReference type="GO" id="GO:0042254">
    <property type="term" value="P:ribosome biogenesis"/>
    <property type="evidence" value="ECO:0007669"/>
    <property type="project" value="UniProtKB-UniRule"/>
</dbReference>
<dbReference type="InterPro" id="IPR006169">
    <property type="entry name" value="GTP1_OBG_dom"/>
</dbReference>
<dbReference type="InterPro" id="IPR027417">
    <property type="entry name" value="P-loop_NTPase"/>
</dbReference>
<evidence type="ECO:0000256" key="9">
    <source>
        <dbReference type="HAMAP-Rule" id="MF_01454"/>
    </source>
</evidence>
<protein>
    <recommendedName>
        <fullName evidence="9">GTPase Obg</fullName>
        <ecNumber evidence="9">3.6.5.-</ecNumber>
    </recommendedName>
    <alternativeName>
        <fullName evidence="9">GTP-binding protein Obg</fullName>
    </alternativeName>
</protein>
<dbReference type="RefSeq" id="WP_039099658.1">
    <property type="nucleotide sequence ID" value="NZ_AP024685.1"/>
</dbReference>
<evidence type="ECO:0000259" key="10">
    <source>
        <dbReference type="PROSITE" id="PS51710"/>
    </source>
</evidence>
<dbReference type="NCBIfam" id="NF008956">
    <property type="entry name" value="PRK12299.1"/>
    <property type="match status" value="1"/>
</dbReference>
<dbReference type="NCBIfam" id="TIGR00231">
    <property type="entry name" value="small_GTP"/>
    <property type="match status" value="1"/>
</dbReference>
<evidence type="ECO:0000313" key="16">
    <source>
        <dbReference type="Proteomes" id="UP001215533"/>
    </source>
</evidence>
<dbReference type="Pfam" id="PF01926">
    <property type="entry name" value="MMR_HSR1"/>
    <property type="match status" value="1"/>
</dbReference>
<accession>A0A0B2XJ22</accession>
<dbReference type="Gene3D" id="3.40.50.300">
    <property type="entry name" value="P-loop containing nucleotide triphosphate hydrolases"/>
    <property type="match status" value="1"/>
</dbReference>
<dbReference type="Pfam" id="PF01018">
    <property type="entry name" value="GTP1_OBG"/>
    <property type="match status" value="1"/>
</dbReference>
<dbReference type="GO" id="GO:0003924">
    <property type="term" value="F:GTPase activity"/>
    <property type="evidence" value="ECO:0007669"/>
    <property type="project" value="UniProtKB-UniRule"/>
</dbReference>
<dbReference type="InterPro" id="IPR036726">
    <property type="entry name" value="GTP1_OBG_dom_sf"/>
</dbReference>
<dbReference type="HAMAP" id="MF_01454">
    <property type="entry name" value="GTPase_Obg"/>
    <property type="match status" value="1"/>
</dbReference>
<dbReference type="Pfam" id="PF09269">
    <property type="entry name" value="DUF1967"/>
    <property type="match status" value="1"/>
</dbReference>
<dbReference type="SUPFAM" id="SSF82051">
    <property type="entry name" value="Obg GTP-binding protein N-terminal domain"/>
    <property type="match status" value="1"/>
</dbReference>
<dbReference type="NCBIfam" id="NF008954">
    <property type="entry name" value="PRK12296.1"/>
    <property type="match status" value="1"/>
</dbReference>
<evidence type="ECO:0000256" key="3">
    <source>
        <dbReference type="ARBA" id="ARBA00022490"/>
    </source>
</evidence>
<dbReference type="Proteomes" id="UP001215533">
    <property type="component" value="Chromosome"/>
</dbReference>
<keyword evidence="4 9" id="KW-0479">Metal-binding</keyword>
<comment type="cofactor">
    <cofactor evidence="1 9">
        <name>Mg(2+)</name>
        <dbReference type="ChEBI" id="CHEBI:18420"/>
    </cofactor>
</comment>
<dbReference type="FunFam" id="2.70.210.12:FF:000001">
    <property type="entry name" value="GTPase Obg"/>
    <property type="match status" value="1"/>
</dbReference>
<evidence type="ECO:0000256" key="6">
    <source>
        <dbReference type="ARBA" id="ARBA00022801"/>
    </source>
</evidence>
<organism evidence="14 16">
    <name type="scientific">Latilactobacillus curvatus</name>
    <name type="common">Lactobacillus curvatus</name>
    <dbReference type="NCBI Taxonomy" id="28038"/>
    <lineage>
        <taxon>Bacteria</taxon>
        <taxon>Bacillati</taxon>
        <taxon>Bacillota</taxon>
        <taxon>Bacilli</taxon>
        <taxon>Lactobacillales</taxon>
        <taxon>Lactobacillaceae</taxon>
        <taxon>Latilactobacillus</taxon>
    </lineage>
</organism>
<sequence>MFVDQVKIDVKAGKGGDGAVAFRREKFVPLGGPAGGDGGRGGSVILVVDEGLRTLMDFRYRHHFKANSGGNGQNKQMYGRGAEDTFVQVPPGTTVRDAETNELLGDLTEDGQQLVIAKGGRGGRGNMHFANARNSAPEVAENGEPGEERSIQLELKVLADVGLVGFPSVGKSTLLSVVTSAKPKIASYQFTTLVPNLGMVQLDDGRDFVLADLPGLIEGASDGVGLGIQFLRHVERTRVVLHLIEMDDQTGRDPFEDYQQINHELETYDPKILERPQVIVATKMDLPGSSELLAEFKQKLAAAGDTHEIFEISSITHQGVQSLMNKTADLLAETTEFPMGDVEEVQTQKLYQYQPEAPAFIIEQDEYGTFIVSGDKVEKLFKMSNLDHQDGVMRFARQLRSMGIDEALRESGAHDGDLVAIDNFTFEFVE</sequence>
<evidence type="ECO:0000256" key="2">
    <source>
        <dbReference type="ARBA" id="ARBA00007699"/>
    </source>
</evidence>
<dbReference type="OrthoDB" id="9807318at2"/>